<dbReference type="InterPro" id="IPR042089">
    <property type="entry name" value="Peptidase_M13_dom_2"/>
</dbReference>
<evidence type="ECO:0000256" key="6">
    <source>
        <dbReference type="ARBA" id="ARBA00022833"/>
    </source>
</evidence>
<feature type="transmembrane region" description="Helical" evidence="12">
    <location>
        <begin position="25"/>
        <end position="46"/>
    </location>
</feature>
<keyword evidence="7" id="KW-0482">Metalloprotease</keyword>
<evidence type="ECO:0000256" key="2">
    <source>
        <dbReference type="ARBA" id="ARBA00007357"/>
    </source>
</evidence>
<name>A0A8J2RY33_9CRUS</name>
<keyword evidence="12" id="KW-0472">Membrane</keyword>
<evidence type="ECO:0000313" key="16">
    <source>
        <dbReference type="Proteomes" id="UP000789390"/>
    </source>
</evidence>
<evidence type="ECO:0000256" key="7">
    <source>
        <dbReference type="ARBA" id="ARBA00023049"/>
    </source>
</evidence>
<keyword evidence="6" id="KW-0862">Zinc</keyword>
<dbReference type="Pfam" id="PF05649">
    <property type="entry name" value="Peptidase_M13_N"/>
    <property type="match status" value="1"/>
</dbReference>
<proteinExistence type="inferred from homology"/>
<keyword evidence="16" id="KW-1185">Reference proteome</keyword>
<evidence type="ECO:0000256" key="8">
    <source>
        <dbReference type="ARBA" id="ARBA00023157"/>
    </source>
</evidence>
<evidence type="ECO:0000256" key="1">
    <source>
        <dbReference type="ARBA" id="ARBA00001947"/>
    </source>
</evidence>
<dbReference type="PANTHER" id="PTHR11733:SF237">
    <property type="entry name" value="NEPRILYSIN-LIKE 4"/>
    <property type="match status" value="1"/>
</dbReference>
<dbReference type="PRINTS" id="PR00786">
    <property type="entry name" value="NEPRILYSIN"/>
</dbReference>
<evidence type="ECO:0000259" key="14">
    <source>
        <dbReference type="Pfam" id="PF05649"/>
    </source>
</evidence>
<protein>
    <submittedName>
        <fullName evidence="15">Uncharacterized protein</fullName>
    </submittedName>
</protein>
<dbReference type="InterPro" id="IPR018497">
    <property type="entry name" value="Peptidase_M13_C"/>
</dbReference>
<dbReference type="CDD" id="cd08662">
    <property type="entry name" value="M13"/>
    <property type="match status" value="1"/>
</dbReference>
<dbReference type="GO" id="GO:0016485">
    <property type="term" value="P:protein processing"/>
    <property type="evidence" value="ECO:0007669"/>
    <property type="project" value="TreeGrafter"/>
</dbReference>
<dbReference type="InterPro" id="IPR024079">
    <property type="entry name" value="MetalloPept_cat_dom_sf"/>
</dbReference>
<comment type="cofactor">
    <cofactor evidence="1">
        <name>Zn(2+)</name>
        <dbReference type="ChEBI" id="CHEBI:29105"/>
    </cofactor>
</comment>
<evidence type="ECO:0000256" key="9">
    <source>
        <dbReference type="ARBA" id="ARBA00023180"/>
    </source>
</evidence>
<feature type="domain" description="Peptidase M13 N-terminal" evidence="14">
    <location>
        <begin position="101"/>
        <end position="507"/>
    </location>
</feature>
<evidence type="ECO:0000256" key="10">
    <source>
        <dbReference type="SAM" id="Coils"/>
    </source>
</evidence>
<dbReference type="EMBL" id="CAKKLH010000303">
    <property type="protein sequence ID" value="CAH0110461.1"/>
    <property type="molecule type" value="Genomic_DNA"/>
</dbReference>
<dbReference type="OrthoDB" id="6475849at2759"/>
<reference evidence="15" key="1">
    <citation type="submission" date="2021-11" db="EMBL/GenBank/DDBJ databases">
        <authorList>
            <person name="Schell T."/>
        </authorList>
    </citation>
    <scope>NUCLEOTIDE SEQUENCE</scope>
    <source>
        <strain evidence="15">M5</strain>
    </source>
</reference>
<organism evidence="15 16">
    <name type="scientific">Daphnia galeata</name>
    <dbReference type="NCBI Taxonomy" id="27404"/>
    <lineage>
        <taxon>Eukaryota</taxon>
        <taxon>Metazoa</taxon>
        <taxon>Ecdysozoa</taxon>
        <taxon>Arthropoda</taxon>
        <taxon>Crustacea</taxon>
        <taxon>Branchiopoda</taxon>
        <taxon>Diplostraca</taxon>
        <taxon>Cladocera</taxon>
        <taxon>Anomopoda</taxon>
        <taxon>Daphniidae</taxon>
        <taxon>Daphnia</taxon>
    </lineage>
</organism>
<dbReference type="Proteomes" id="UP000789390">
    <property type="component" value="Unassembled WGS sequence"/>
</dbReference>
<dbReference type="InterPro" id="IPR000718">
    <property type="entry name" value="Peptidase_M13"/>
</dbReference>
<feature type="domain" description="Peptidase M13 C-terminal" evidence="13">
    <location>
        <begin position="599"/>
        <end position="796"/>
    </location>
</feature>
<dbReference type="PROSITE" id="PS51885">
    <property type="entry name" value="NEPRILYSIN"/>
    <property type="match status" value="1"/>
</dbReference>
<comment type="similarity">
    <text evidence="2">Belongs to the peptidase M13 family.</text>
</comment>
<evidence type="ECO:0000256" key="5">
    <source>
        <dbReference type="ARBA" id="ARBA00022801"/>
    </source>
</evidence>
<evidence type="ECO:0000256" key="4">
    <source>
        <dbReference type="ARBA" id="ARBA00022723"/>
    </source>
</evidence>
<dbReference type="GO" id="GO:0005886">
    <property type="term" value="C:plasma membrane"/>
    <property type="evidence" value="ECO:0007669"/>
    <property type="project" value="TreeGrafter"/>
</dbReference>
<feature type="region of interest" description="Disordered" evidence="11">
    <location>
        <begin position="1066"/>
        <end position="1104"/>
    </location>
</feature>
<evidence type="ECO:0000259" key="13">
    <source>
        <dbReference type="Pfam" id="PF01431"/>
    </source>
</evidence>
<evidence type="ECO:0000256" key="11">
    <source>
        <dbReference type="SAM" id="MobiDB-lite"/>
    </source>
</evidence>
<feature type="coiled-coil region" evidence="10">
    <location>
        <begin position="48"/>
        <end position="75"/>
    </location>
</feature>
<comment type="caution">
    <text evidence="15">The sequence shown here is derived from an EMBL/GenBank/DDBJ whole genome shotgun (WGS) entry which is preliminary data.</text>
</comment>
<dbReference type="Gene3D" id="1.10.1380.10">
    <property type="entry name" value="Neutral endopeptidase , domain2"/>
    <property type="match status" value="1"/>
</dbReference>
<dbReference type="AlphaFoldDB" id="A0A8J2RY33"/>
<accession>A0A8J2RY33</accession>
<keyword evidence="10" id="KW-0175">Coiled coil</keyword>
<keyword evidence="5" id="KW-0378">Hydrolase</keyword>
<gene>
    <name evidence="15" type="ORF">DGAL_LOCUS14029</name>
</gene>
<dbReference type="Pfam" id="PF01431">
    <property type="entry name" value="Peptidase_M13"/>
    <property type="match status" value="1"/>
</dbReference>
<dbReference type="FunFam" id="3.40.390.10:FF:000076">
    <property type="entry name" value="membrane metallo-endopeptidase-like 1"/>
    <property type="match status" value="1"/>
</dbReference>
<sequence>MADVSVITSTETLSPTIKTPKKSHWIVRIAVVCAGLFMVATGLLGYQVSQSIKQLNVVREELESAQETIDHLTQKDPVCNTKECVVSAAVLMESMDPSVDPCQDFYQFACGGWLRKNSIPETSSRWSHFNILREQVTHLLKEALSEPNTMRDSKPVNSSREMYKACMDTDAIETLGLTPLTKILDSYGRWPMTVSNWTADQFDWKSVSLSIRKSLGESFLFEVYNYLDWQDTNKSSIYVDQCGLGLPYSTLINAKSNSTAAVMKGYATYVFEAARAVRDTIRGGSNDSDIIREVEQMIDFQIELAKIQTKPEMRRNRTRMYNPMRLDALQRWTNVVHLTRPTNYIKWVEYINDIYSVVNISVTENEQVVVTEPEFLRKLIRLLDQTSPRIIANYIHWRLVMKVGDNTNQLMNSIAFKFWKVFYGASDAQPRWRLCVNKVANTLGFAVGALYVEKAFNNQAKKEAVEMIGHLKVAFNSLVEKSQWMDSETKIRALEKAAAMKEFVAYPDWILNKTQLTQAYDGVETTNKSHFENYLNVTRFLEYGEMKGLRLPTDRTTWVTFPSVVNAFYYFFYNSISKLGKFDFTLYIISYLQIFEMPAFPAGILQPPFFGKGRLAALNYGGIGAVIGHEITHGFDDHGRQTDKDGRVNLWWTNQTLNKYLQGAQCFVEQYGNFTFPEFAGTEAFHINGIISLGENIADNGGIREAFLAYQNYVTINGREARLPGLEQYTPEQLFFLSYGNIWCGKQTPQSLKQQILNGPHSPERYRVLGTLSNSVDFSRHFKCSKHSAMNRPNKCILWSLDSRKFDPILFYGLVEKQCTAIVETRDPYGPSNRFITSYLGKSVGSNRRRTLFACVRFTSLDIDYCRHIWNREANNFVLNPHHTTHMALLNRRQQFPDVCCWLGSANVIFLLCWLQSSFAYGDVYMMNSSLLCEACMRSCETSQVEQILIGDCQRGCRLFDTLFIQDSIFLQFDDTIALPNCQHSCSEAYDSAIRAIKACFDGCTNAQQEYHTRSVFLLQWLREFHRNLTYFDWFPKRSNTLGNFGTILKSDKNVRRMEETLATPTRSSVNVASPNKSPMMTLSPGSNFNRQPSAASPVDDQSSWRGTLSKQAASVTIPNWMIHSALAIFVVGVAMVLSVCCYCCIFGQYRINKYMPNRSKSIDSDLPPSYEHLMRNAV</sequence>
<keyword evidence="3" id="KW-0645">Protease</keyword>
<evidence type="ECO:0000313" key="15">
    <source>
        <dbReference type="EMBL" id="CAH0110461.1"/>
    </source>
</evidence>
<evidence type="ECO:0000256" key="3">
    <source>
        <dbReference type="ARBA" id="ARBA00022670"/>
    </source>
</evidence>
<dbReference type="InterPro" id="IPR008753">
    <property type="entry name" value="Peptidase_M13_N"/>
</dbReference>
<evidence type="ECO:0000256" key="12">
    <source>
        <dbReference type="SAM" id="Phobius"/>
    </source>
</evidence>
<dbReference type="GO" id="GO:0004222">
    <property type="term" value="F:metalloendopeptidase activity"/>
    <property type="evidence" value="ECO:0007669"/>
    <property type="project" value="InterPro"/>
</dbReference>
<keyword evidence="12" id="KW-0812">Transmembrane</keyword>
<feature type="transmembrane region" description="Helical" evidence="12">
    <location>
        <begin position="1121"/>
        <end position="1146"/>
    </location>
</feature>
<keyword evidence="4" id="KW-0479">Metal-binding</keyword>
<dbReference type="SUPFAM" id="SSF55486">
    <property type="entry name" value="Metalloproteases ('zincins'), catalytic domain"/>
    <property type="match status" value="1"/>
</dbReference>
<dbReference type="PANTHER" id="PTHR11733">
    <property type="entry name" value="ZINC METALLOPROTEASE FAMILY M13 NEPRILYSIN-RELATED"/>
    <property type="match status" value="1"/>
</dbReference>
<dbReference type="Gene3D" id="3.40.390.10">
    <property type="entry name" value="Collagenase (Catalytic Domain)"/>
    <property type="match status" value="1"/>
</dbReference>
<keyword evidence="8" id="KW-1015">Disulfide bond</keyword>
<keyword evidence="9" id="KW-0325">Glycoprotein</keyword>
<keyword evidence="12" id="KW-1133">Transmembrane helix</keyword>
<dbReference type="GO" id="GO:0046872">
    <property type="term" value="F:metal ion binding"/>
    <property type="evidence" value="ECO:0007669"/>
    <property type="project" value="UniProtKB-KW"/>
</dbReference>